<evidence type="ECO:0000313" key="2">
    <source>
        <dbReference type="Proteomes" id="UP000501690"/>
    </source>
</evidence>
<gene>
    <name evidence="1" type="ORF">DEO72_LG3g1994</name>
</gene>
<reference evidence="1 2" key="1">
    <citation type="submission" date="2019-04" db="EMBL/GenBank/DDBJ databases">
        <title>An improved genome assembly and genetic linkage map for asparagus bean, Vigna unguiculata ssp. sesquipedialis.</title>
        <authorList>
            <person name="Xia Q."/>
            <person name="Zhang R."/>
            <person name="Dong Y."/>
        </authorList>
    </citation>
    <scope>NUCLEOTIDE SEQUENCE [LARGE SCALE GENOMIC DNA]</scope>
    <source>
        <tissue evidence="1">Leaf</tissue>
    </source>
</reference>
<name>A0A4D6LG28_VIGUN</name>
<proteinExistence type="predicted"/>
<dbReference type="AlphaFoldDB" id="A0A4D6LG28"/>
<dbReference type="Proteomes" id="UP000501690">
    <property type="component" value="Linkage Group LG3"/>
</dbReference>
<accession>A0A4D6LG28</accession>
<protein>
    <submittedName>
        <fullName evidence="1">Uncharacterized protein</fullName>
    </submittedName>
</protein>
<dbReference type="EMBL" id="CP039347">
    <property type="protein sequence ID" value="QCD87458.1"/>
    <property type="molecule type" value="Genomic_DNA"/>
</dbReference>
<evidence type="ECO:0000313" key="1">
    <source>
        <dbReference type="EMBL" id="QCD87458.1"/>
    </source>
</evidence>
<sequence length="87" mass="9858">MAPGGMTNTNYVVASRWMGHELELVVARVILRISSKSVEPGSVQRKMLMLSSPYLRVFGDDQVDMVTREQMLLQVSMWMLRAEEGLV</sequence>
<organism evidence="1 2">
    <name type="scientific">Vigna unguiculata</name>
    <name type="common">Cowpea</name>
    <dbReference type="NCBI Taxonomy" id="3917"/>
    <lineage>
        <taxon>Eukaryota</taxon>
        <taxon>Viridiplantae</taxon>
        <taxon>Streptophyta</taxon>
        <taxon>Embryophyta</taxon>
        <taxon>Tracheophyta</taxon>
        <taxon>Spermatophyta</taxon>
        <taxon>Magnoliopsida</taxon>
        <taxon>eudicotyledons</taxon>
        <taxon>Gunneridae</taxon>
        <taxon>Pentapetalae</taxon>
        <taxon>rosids</taxon>
        <taxon>fabids</taxon>
        <taxon>Fabales</taxon>
        <taxon>Fabaceae</taxon>
        <taxon>Papilionoideae</taxon>
        <taxon>50 kb inversion clade</taxon>
        <taxon>NPAAA clade</taxon>
        <taxon>indigoferoid/millettioid clade</taxon>
        <taxon>Phaseoleae</taxon>
        <taxon>Vigna</taxon>
    </lineage>
</organism>
<keyword evidence="2" id="KW-1185">Reference proteome</keyword>